<sequence length="174" mass="21341">MFPEPYIHYLYQFHCERDYFECHEILEEFWKKDPPARRKSIWVLLIQIAVAFYHYRRQNWNGAERMFQNSLRLMKEKATEIESLGIDYHSFIALIKETLEAVKRKEKYKSVNLPIKDEKLKEICFRYAREKGKNWGASSDLNNQFLLHKHKTRDRTDVILEREKQLEKKRRSRN</sequence>
<protein>
    <submittedName>
        <fullName evidence="1">Metal-dependent hydrolase</fullName>
    </submittedName>
</protein>
<accession>A0ABT9VKI0</accession>
<reference evidence="1 2" key="1">
    <citation type="submission" date="2023-07" db="EMBL/GenBank/DDBJ databases">
        <title>Genomic Encyclopedia of Type Strains, Phase IV (KMG-IV): sequencing the most valuable type-strain genomes for metagenomic binning, comparative biology and taxonomic classification.</title>
        <authorList>
            <person name="Goeker M."/>
        </authorList>
    </citation>
    <scope>NUCLEOTIDE SEQUENCE [LARGE SCALE GENOMIC DNA]</scope>
    <source>
        <strain evidence="1 2">DSM 19092</strain>
    </source>
</reference>
<evidence type="ECO:0000313" key="1">
    <source>
        <dbReference type="EMBL" id="MDQ0161482.1"/>
    </source>
</evidence>
<evidence type="ECO:0000313" key="2">
    <source>
        <dbReference type="Proteomes" id="UP001225646"/>
    </source>
</evidence>
<dbReference type="GO" id="GO:0016787">
    <property type="term" value="F:hydrolase activity"/>
    <property type="evidence" value="ECO:0007669"/>
    <property type="project" value="UniProtKB-KW"/>
</dbReference>
<dbReference type="Pfam" id="PF03745">
    <property type="entry name" value="DUF309"/>
    <property type="match status" value="1"/>
</dbReference>
<dbReference type="PANTHER" id="PTHR34796">
    <property type="entry name" value="EXPRESSED PROTEIN"/>
    <property type="match status" value="1"/>
</dbReference>
<dbReference type="PANTHER" id="PTHR34796:SF1">
    <property type="entry name" value="EXPRESSED PROTEIN"/>
    <property type="match status" value="1"/>
</dbReference>
<keyword evidence="2" id="KW-1185">Reference proteome</keyword>
<dbReference type="EMBL" id="JAUSTR010000001">
    <property type="protein sequence ID" value="MDQ0161482.1"/>
    <property type="molecule type" value="Genomic_DNA"/>
</dbReference>
<dbReference type="InterPro" id="IPR023203">
    <property type="entry name" value="TTHA0068_sf"/>
</dbReference>
<gene>
    <name evidence="1" type="ORF">J2S06_000552</name>
</gene>
<keyword evidence="1" id="KW-0378">Hydrolase</keyword>
<proteinExistence type="predicted"/>
<dbReference type="Proteomes" id="UP001225646">
    <property type="component" value="Unassembled WGS sequence"/>
</dbReference>
<comment type="caution">
    <text evidence="1">The sequence shown here is derived from an EMBL/GenBank/DDBJ whole genome shotgun (WGS) entry which is preliminary data.</text>
</comment>
<name>A0ABT9VKI0_9BACI</name>
<dbReference type="SUPFAM" id="SSF140663">
    <property type="entry name" value="TTHA0068-like"/>
    <property type="match status" value="1"/>
</dbReference>
<dbReference type="InterPro" id="IPR005500">
    <property type="entry name" value="DUF309"/>
</dbReference>
<organism evidence="1 2">
    <name type="scientific">Aeribacillus alveayuensis</name>
    <dbReference type="NCBI Taxonomy" id="279215"/>
    <lineage>
        <taxon>Bacteria</taxon>
        <taxon>Bacillati</taxon>
        <taxon>Bacillota</taxon>
        <taxon>Bacilli</taxon>
        <taxon>Bacillales</taxon>
        <taxon>Bacillaceae</taxon>
        <taxon>Aeribacillus</taxon>
    </lineage>
</organism>
<dbReference type="RefSeq" id="WP_044896466.1">
    <property type="nucleotide sequence ID" value="NZ_JAUSTR010000001.1"/>
</dbReference>
<dbReference type="Gene3D" id="1.10.3450.10">
    <property type="entry name" value="TTHA0068-like"/>
    <property type="match status" value="1"/>
</dbReference>